<name>A0A829Y7C6_9GAMM</name>
<dbReference type="AlphaFoldDB" id="A0A829Y7C6"/>
<comment type="caution">
    <text evidence="1">The sequence shown here is derived from an EMBL/GenBank/DDBJ whole genome shotgun (WGS) entry which is preliminary data.</text>
</comment>
<dbReference type="InterPro" id="IPR027056">
    <property type="entry name" value="Gluconate_2DH_su3"/>
</dbReference>
<dbReference type="EMBL" id="BLJN01000001">
    <property type="protein sequence ID" value="GFE78818.1"/>
    <property type="molecule type" value="Genomic_DNA"/>
</dbReference>
<dbReference type="InterPro" id="IPR006311">
    <property type="entry name" value="TAT_signal"/>
</dbReference>
<accession>A0A829Y7C6</accession>
<gene>
    <name evidence="1" type="ORF">GCM10011487_08180</name>
</gene>
<evidence type="ECO:0000313" key="1">
    <source>
        <dbReference type="EMBL" id="GFE78818.1"/>
    </source>
</evidence>
<protein>
    <recommendedName>
        <fullName evidence="3">Twin-arginine translocation pathway signal</fullName>
    </recommendedName>
</protein>
<evidence type="ECO:0008006" key="3">
    <source>
        <dbReference type="Google" id="ProtNLM"/>
    </source>
</evidence>
<reference evidence="2" key="1">
    <citation type="submission" date="2020-01" db="EMBL/GenBank/DDBJ databases">
        <title>'Steroidobacter agaridevorans' sp. nov., agar-degrading bacteria isolated from rhizosphere soils.</title>
        <authorList>
            <person name="Ikenaga M."/>
            <person name="Kataoka M."/>
            <person name="Murouchi A."/>
            <person name="Katsuragi S."/>
            <person name="Sakai M."/>
        </authorList>
    </citation>
    <scope>NUCLEOTIDE SEQUENCE [LARGE SCALE GENOMIC DNA]</scope>
    <source>
        <strain evidence="2">YU21-B</strain>
    </source>
</reference>
<dbReference type="Pfam" id="PF13618">
    <property type="entry name" value="Gluconate_2-dh3"/>
    <property type="match status" value="1"/>
</dbReference>
<dbReference type="Proteomes" id="UP000445000">
    <property type="component" value="Unassembled WGS sequence"/>
</dbReference>
<proteinExistence type="predicted"/>
<keyword evidence="2" id="KW-1185">Reference proteome</keyword>
<organism evidence="1 2">
    <name type="scientific">Steroidobacter agaridevorans</name>
    <dbReference type="NCBI Taxonomy" id="2695856"/>
    <lineage>
        <taxon>Bacteria</taxon>
        <taxon>Pseudomonadati</taxon>
        <taxon>Pseudomonadota</taxon>
        <taxon>Gammaproteobacteria</taxon>
        <taxon>Steroidobacterales</taxon>
        <taxon>Steroidobacteraceae</taxon>
        <taxon>Steroidobacter</taxon>
    </lineage>
</organism>
<sequence>MNADDMNMNRRQVLQRAAYLMGGALSAPAVLGLLNGCAPKQEEALWQPVFFSKEQGAIVAEVADIIIPRTKTPGAKDVGVPGFIDTMLKDVYEQADRDRYLAGLKEFDDAARKAHGKPFVELSKSQQTEQVKKFNDDAIATELSYDPRPKDLKRPFILMTRELTLLGFFCSKVGATEVLQYVAVPGGFQACVPVAEAGNGKAWAQEAMGRF</sequence>
<dbReference type="RefSeq" id="WP_202624465.1">
    <property type="nucleotide sequence ID" value="NZ_BLJN01000001.1"/>
</dbReference>
<evidence type="ECO:0000313" key="2">
    <source>
        <dbReference type="Proteomes" id="UP000445000"/>
    </source>
</evidence>
<dbReference type="PROSITE" id="PS51318">
    <property type="entry name" value="TAT"/>
    <property type="match status" value="1"/>
</dbReference>